<sequence length="89" mass="9314">MTVYRRGDDYLAARPRGTAPVPAPPDAPLHPDMLDDKGELTEPGAPDPADGPRAPAVPSTVADRIVEILTGLEPEPSETAGHTRPGNPD</sequence>
<evidence type="ECO:0000313" key="3">
    <source>
        <dbReference type="Proteomes" id="UP001474181"/>
    </source>
</evidence>
<feature type="region of interest" description="Disordered" evidence="1">
    <location>
        <begin position="1"/>
        <end position="89"/>
    </location>
</feature>
<feature type="compositionally biased region" description="Basic and acidic residues" evidence="1">
    <location>
        <begin position="1"/>
        <end position="11"/>
    </location>
</feature>
<dbReference type="EMBL" id="JBEPEK010001154">
    <property type="protein sequence ID" value="MER7188304.1"/>
    <property type="molecule type" value="Genomic_DNA"/>
</dbReference>
<reference evidence="2 3" key="1">
    <citation type="submission" date="2024-06" db="EMBL/GenBank/DDBJ databases">
        <title>The Natural Products Discovery Center: Release of the First 8490 Sequenced Strains for Exploring Actinobacteria Biosynthetic Diversity.</title>
        <authorList>
            <person name="Kalkreuter E."/>
            <person name="Kautsar S.A."/>
            <person name="Yang D."/>
            <person name="Bader C.D."/>
            <person name="Teijaro C.N."/>
            <person name="Fluegel L."/>
            <person name="Davis C.M."/>
            <person name="Simpson J.R."/>
            <person name="Lauterbach L."/>
            <person name="Steele A.D."/>
            <person name="Gui C."/>
            <person name="Meng S."/>
            <person name="Li G."/>
            <person name="Viehrig K."/>
            <person name="Ye F."/>
            <person name="Su P."/>
            <person name="Kiefer A.F."/>
            <person name="Nichols A."/>
            <person name="Cepeda A.J."/>
            <person name="Yan W."/>
            <person name="Fan B."/>
            <person name="Jiang Y."/>
            <person name="Adhikari A."/>
            <person name="Zheng C.-J."/>
            <person name="Schuster L."/>
            <person name="Cowan T.M."/>
            <person name="Smanski M.J."/>
            <person name="Chevrette M.G."/>
            <person name="De Carvalho L.P.S."/>
            <person name="Shen B."/>
        </authorList>
    </citation>
    <scope>NUCLEOTIDE SEQUENCE [LARGE SCALE GENOMIC DNA]</scope>
    <source>
        <strain evidence="2 3">NPDC000234</strain>
    </source>
</reference>
<keyword evidence="3" id="KW-1185">Reference proteome</keyword>
<name>A0ABV1XGX6_9ACTN</name>
<dbReference type="Proteomes" id="UP001474181">
    <property type="component" value="Unassembled WGS sequence"/>
</dbReference>
<evidence type="ECO:0000313" key="2">
    <source>
        <dbReference type="EMBL" id="MER7188304.1"/>
    </source>
</evidence>
<organism evidence="2 3">
    <name type="scientific">Streptomyces hyaluromycini</name>
    <dbReference type="NCBI Taxonomy" id="1377993"/>
    <lineage>
        <taxon>Bacteria</taxon>
        <taxon>Bacillati</taxon>
        <taxon>Actinomycetota</taxon>
        <taxon>Actinomycetes</taxon>
        <taxon>Kitasatosporales</taxon>
        <taxon>Streptomycetaceae</taxon>
        <taxon>Streptomyces</taxon>
    </lineage>
</organism>
<evidence type="ECO:0000256" key="1">
    <source>
        <dbReference type="SAM" id="MobiDB-lite"/>
    </source>
</evidence>
<comment type="caution">
    <text evidence="2">The sequence shown here is derived from an EMBL/GenBank/DDBJ whole genome shotgun (WGS) entry which is preliminary data.</text>
</comment>
<protein>
    <submittedName>
        <fullName evidence="2">Uncharacterized protein</fullName>
    </submittedName>
</protein>
<accession>A0ABV1XGX6</accession>
<gene>
    <name evidence="2" type="ORF">ABT404_54130</name>
</gene>
<proteinExistence type="predicted"/>
<dbReference type="RefSeq" id="WP_350793220.1">
    <property type="nucleotide sequence ID" value="NZ_JBEPEK010001154.1"/>
</dbReference>
<feature type="compositionally biased region" description="Low complexity" evidence="1">
    <location>
        <begin position="43"/>
        <end position="58"/>
    </location>
</feature>